<comment type="similarity">
    <text evidence="1">Belongs to the peptidase S58 family.</text>
</comment>
<evidence type="ECO:0000313" key="3">
    <source>
        <dbReference type="Proteomes" id="UP001141259"/>
    </source>
</evidence>
<dbReference type="Gene3D" id="3.60.70.12">
    <property type="entry name" value="L-amino peptidase D-ALA esterase/amidase"/>
    <property type="match status" value="2"/>
</dbReference>
<proteinExistence type="inferred from homology"/>
<dbReference type="EMBL" id="JANYMP010000002">
    <property type="protein sequence ID" value="MCS7476034.1"/>
    <property type="molecule type" value="Genomic_DNA"/>
</dbReference>
<gene>
    <name evidence="2" type="ORF">NZH93_04135</name>
</gene>
<dbReference type="AlphaFoldDB" id="A0A9X2VH55"/>
<evidence type="ECO:0000313" key="2">
    <source>
        <dbReference type="EMBL" id="MCS7476034.1"/>
    </source>
</evidence>
<comment type="caution">
    <text evidence="2">The sequence shown here is derived from an EMBL/GenBank/DDBJ whole genome shotgun (WGS) entry which is preliminary data.</text>
</comment>
<sequence>MIAGVAVGRSGGVVVVLVPEGAVAGADTRGAPLGTRELDLLDPPNLVQRVHAVCVPSGGTRGLAAVDGVVRWLAERHHGFPVGAEPHQVVPLVPAAVVFDGDPSTPDDGYAACSTPVDLGTSTQVGEHTIGGLALPGVGIVVTDAPLTKAECRRIALSAHDGLVRAGHRGPATVFALATGHRGTTSPVDLDRLCSAAADLLDPV</sequence>
<dbReference type="GO" id="GO:0004177">
    <property type="term" value="F:aminopeptidase activity"/>
    <property type="evidence" value="ECO:0007669"/>
    <property type="project" value="TreeGrafter"/>
</dbReference>
<dbReference type="Pfam" id="PF03576">
    <property type="entry name" value="Peptidase_S58"/>
    <property type="match status" value="2"/>
</dbReference>
<dbReference type="SUPFAM" id="SSF56266">
    <property type="entry name" value="DmpA/ArgJ-like"/>
    <property type="match status" value="1"/>
</dbReference>
<dbReference type="RefSeq" id="WP_259621553.1">
    <property type="nucleotide sequence ID" value="NZ_JANYMP010000002.1"/>
</dbReference>
<dbReference type="InterPro" id="IPR005321">
    <property type="entry name" value="Peptidase_S58_DmpA"/>
</dbReference>
<organism evidence="2 3">
    <name type="scientific">Umezawaea endophytica</name>
    <dbReference type="NCBI Taxonomy" id="1654476"/>
    <lineage>
        <taxon>Bacteria</taxon>
        <taxon>Bacillati</taxon>
        <taxon>Actinomycetota</taxon>
        <taxon>Actinomycetes</taxon>
        <taxon>Pseudonocardiales</taxon>
        <taxon>Pseudonocardiaceae</taxon>
        <taxon>Umezawaea</taxon>
    </lineage>
</organism>
<protein>
    <submittedName>
        <fullName evidence="2">P1 family peptidase</fullName>
    </submittedName>
</protein>
<reference evidence="2" key="1">
    <citation type="submission" date="2022-08" db="EMBL/GenBank/DDBJ databases">
        <authorList>
            <person name="Tistechok S."/>
            <person name="Samborskyy M."/>
            <person name="Roman I."/>
        </authorList>
    </citation>
    <scope>NUCLEOTIDE SEQUENCE</scope>
    <source>
        <strain evidence="2">DSM 103496</strain>
    </source>
</reference>
<keyword evidence="3" id="KW-1185">Reference proteome</keyword>
<dbReference type="PANTHER" id="PTHR36512">
    <property type="entry name" value="D-AMINOPEPTIDASE"/>
    <property type="match status" value="1"/>
</dbReference>
<dbReference type="Proteomes" id="UP001141259">
    <property type="component" value="Unassembled WGS sequence"/>
</dbReference>
<dbReference type="InterPro" id="IPR016117">
    <property type="entry name" value="ArgJ-like_dom_sf"/>
</dbReference>
<evidence type="ECO:0000256" key="1">
    <source>
        <dbReference type="ARBA" id="ARBA00007068"/>
    </source>
</evidence>
<accession>A0A9X2VH55</accession>
<name>A0A9X2VH55_9PSEU</name>
<dbReference type="PANTHER" id="PTHR36512:SF3">
    <property type="entry name" value="BLR5678 PROTEIN"/>
    <property type="match status" value="1"/>
</dbReference>